<sequence length="626" mass="67338">MATTQTQQTRYSFLGLRPRQRSDAAVVNDCVDCVCGTNSATFERSADDGRWRLTREIERRDLNCARATAAAARGVLERVARGADAIQLARSFAGAVARAARLNEAEPSAAAAAHAVAKAAADYVEDAERIVVKWRDADRATLIAIDRAWAPLFRRGLVLEHIITEARGGGASLDVGPLELSGVARRAAASLKTACLARGLSGGGDAESLARAFAACAEPLAAARCVLGTDAEAPHVEKLFSTTKTAPVMPVARVRVDAWRADISDGGDPFFVACAEPAMPPPPPLPLPKPPPKPAKSIYEAPPRFLSTKPVQECRDIRDLVRIERDDQLRKLVEALSVETAADERRFVESGGEYWSHDAPSSNAPTPLDVRPKPPSSLYALPGFLRADAEALKNSKSAFDGLEVADALQKAHGRRFDGAPLMDDNVDAILATYGGSFDEAAAFCGKCDRVYDAVTAFRQTFARSRRRRPARSLDVALHACEFVVRTLRDHCRSCLGDALLDARVRTGGAADYEACRVALLRYFAAEDAPSLVVASLGGSLREAVGAPLERALDEAAAACLDEYDADARLDHFRRLKRCVGEARDALGAALVADPRTPALHALRLALDWEGRFFSVEKPRARLSLGV</sequence>
<protein>
    <submittedName>
        <fullName evidence="1">Uncharacterized protein</fullName>
    </submittedName>
</protein>
<dbReference type="AlphaFoldDB" id="A0A8J2SAK2"/>
<evidence type="ECO:0000313" key="2">
    <source>
        <dbReference type="Proteomes" id="UP000789595"/>
    </source>
</evidence>
<dbReference type="EMBL" id="CAKKNE010000002">
    <property type="protein sequence ID" value="CAH0368278.1"/>
    <property type="molecule type" value="Genomic_DNA"/>
</dbReference>
<evidence type="ECO:0000313" key="1">
    <source>
        <dbReference type="EMBL" id="CAH0368278.1"/>
    </source>
</evidence>
<name>A0A8J2SAK2_9STRA</name>
<organism evidence="1 2">
    <name type="scientific">Pelagomonas calceolata</name>
    <dbReference type="NCBI Taxonomy" id="35677"/>
    <lineage>
        <taxon>Eukaryota</taxon>
        <taxon>Sar</taxon>
        <taxon>Stramenopiles</taxon>
        <taxon>Ochrophyta</taxon>
        <taxon>Pelagophyceae</taxon>
        <taxon>Pelagomonadales</taxon>
        <taxon>Pelagomonadaceae</taxon>
        <taxon>Pelagomonas</taxon>
    </lineage>
</organism>
<reference evidence="1" key="1">
    <citation type="submission" date="2021-11" db="EMBL/GenBank/DDBJ databases">
        <authorList>
            <consortium name="Genoscope - CEA"/>
            <person name="William W."/>
        </authorList>
    </citation>
    <scope>NUCLEOTIDE SEQUENCE</scope>
</reference>
<gene>
    <name evidence="1" type="ORF">PECAL_2P13370</name>
</gene>
<comment type="caution">
    <text evidence="1">The sequence shown here is derived from an EMBL/GenBank/DDBJ whole genome shotgun (WGS) entry which is preliminary data.</text>
</comment>
<accession>A0A8J2SAK2</accession>
<dbReference type="Proteomes" id="UP000789595">
    <property type="component" value="Unassembled WGS sequence"/>
</dbReference>
<keyword evidence="2" id="KW-1185">Reference proteome</keyword>
<proteinExistence type="predicted"/>